<evidence type="ECO:0000256" key="2">
    <source>
        <dbReference type="ARBA" id="ARBA00010101"/>
    </source>
</evidence>
<dbReference type="InterPro" id="IPR044608">
    <property type="entry name" value="Ect1/PCYT2"/>
</dbReference>
<evidence type="ECO:0000256" key="6">
    <source>
        <dbReference type="ARBA" id="ARBA00023098"/>
    </source>
</evidence>
<dbReference type="InterPro" id="IPR041723">
    <property type="entry name" value="CCT"/>
</dbReference>
<dbReference type="CDD" id="cd02173">
    <property type="entry name" value="ECT"/>
    <property type="match status" value="1"/>
</dbReference>
<dbReference type="CDD" id="cd02174">
    <property type="entry name" value="CCT"/>
    <property type="match status" value="1"/>
</dbReference>
<sequence length="376" mass="42405">MTPVKMTSDSGDQNEEIRVWCDGCYDMVHFGHANSLRQAKALGHKLIVGIHTDSEITKHKGPPVFSEEERYKMVRGIKWVDEVVEGAPYVTTLETLDKYNCAFCCHGDDITLTADGVDTYHMVKAAGRYKEVQRTAGVSTTDLVGRMLLMTRQHFRRGDLEYKIEHDVSSTMGQDSNARSPWTGCSQFLPTTQKIIQFSDGKSPNPGDKVVYVAGAFDLFHVGHLDFLEKAKKQGDYLIVGLHTDPVVNRYKGNNYPIMNLHERVLSVLACKYVDEVVIGAPYSVSNDLMQHFKVDVVCHGRTPIAADVDGSDAYSIPKFHGKFKVLDSGNSMTTERLVERIIMHRLEYETRNINKEKKELAIYEAYKKSKNERSG</sequence>
<name>A0A6M2DX54_XENCH</name>
<dbReference type="SUPFAM" id="SSF52374">
    <property type="entry name" value="Nucleotidylyl transferase"/>
    <property type="match status" value="2"/>
</dbReference>
<feature type="domain" description="Cytidyltransferase-like" evidence="12">
    <location>
        <begin position="20"/>
        <end position="144"/>
    </location>
</feature>
<dbReference type="PANTHER" id="PTHR45780:SF2">
    <property type="entry name" value="ETHANOLAMINE-PHOSPHATE CYTIDYLYLTRANSFERASE"/>
    <property type="match status" value="1"/>
</dbReference>
<keyword evidence="4 13" id="KW-0808">Transferase</keyword>
<comment type="pathway">
    <text evidence="1">Lipid metabolism.</text>
</comment>
<dbReference type="UniPathway" id="UPA00558">
    <property type="reaction ID" value="UER00742"/>
</dbReference>
<organism evidence="13">
    <name type="scientific">Xenopsylla cheopis</name>
    <name type="common">Oriental rat flea</name>
    <name type="synonym">Pulex cheopis</name>
    <dbReference type="NCBI Taxonomy" id="163159"/>
    <lineage>
        <taxon>Eukaryota</taxon>
        <taxon>Metazoa</taxon>
        <taxon>Ecdysozoa</taxon>
        <taxon>Arthropoda</taxon>
        <taxon>Hexapoda</taxon>
        <taxon>Insecta</taxon>
        <taxon>Pterygota</taxon>
        <taxon>Neoptera</taxon>
        <taxon>Endopterygota</taxon>
        <taxon>Siphonaptera</taxon>
        <taxon>Pulicidae</taxon>
        <taxon>Xenopsyllinae</taxon>
        <taxon>Xenopsylla</taxon>
    </lineage>
</organism>
<dbReference type="AlphaFoldDB" id="A0A6M2DX54"/>
<dbReference type="EC" id="2.7.7.14" evidence="10"/>
<keyword evidence="8" id="KW-1208">Phospholipid metabolism</keyword>
<evidence type="ECO:0000256" key="9">
    <source>
        <dbReference type="ARBA" id="ARBA00024191"/>
    </source>
</evidence>
<comment type="similarity">
    <text evidence="2">Belongs to the cytidylyltransferase family.</text>
</comment>
<evidence type="ECO:0000256" key="11">
    <source>
        <dbReference type="ARBA" id="ARBA00031473"/>
    </source>
</evidence>
<evidence type="ECO:0000256" key="3">
    <source>
        <dbReference type="ARBA" id="ARBA00022516"/>
    </source>
</evidence>
<dbReference type="Gene3D" id="3.40.50.620">
    <property type="entry name" value="HUPs"/>
    <property type="match status" value="2"/>
</dbReference>
<protein>
    <recommendedName>
        <fullName evidence="10">ethanolamine-phosphate cytidylyltransferase</fullName>
        <ecNumber evidence="10">2.7.7.14</ecNumber>
    </recommendedName>
    <alternativeName>
        <fullName evidence="11">CTP:phosphoethanolamine cytidylyltransferase</fullName>
    </alternativeName>
</protein>
<evidence type="ECO:0000256" key="7">
    <source>
        <dbReference type="ARBA" id="ARBA00023209"/>
    </source>
</evidence>
<evidence type="ECO:0000256" key="1">
    <source>
        <dbReference type="ARBA" id="ARBA00005189"/>
    </source>
</evidence>
<dbReference type="GO" id="GO:0004306">
    <property type="term" value="F:ethanolamine-phosphate cytidylyltransferase activity"/>
    <property type="evidence" value="ECO:0007669"/>
    <property type="project" value="UniProtKB-EC"/>
</dbReference>
<dbReference type="InterPro" id="IPR004821">
    <property type="entry name" value="Cyt_trans-like"/>
</dbReference>
<dbReference type="GO" id="GO:0006646">
    <property type="term" value="P:phosphatidylethanolamine biosynthetic process"/>
    <property type="evidence" value="ECO:0007669"/>
    <property type="project" value="UniProtKB-UniPathway"/>
</dbReference>
<evidence type="ECO:0000256" key="4">
    <source>
        <dbReference type="ARBA" id="ARBA00022679"/>
    </source>
</evidence>
<evidence type="ECO:0000259" key="12">
    <source>
        <dbReference type="Pfam" id="PF01467"/>
    </source>
</evidence>
<proteinExistence type="inferred from homology"/>
<dbReference type="GO" id="GO:0005737">
    <property type="term" value="C:cytoplasm"/>
    <property type="evidence" value="ECO:0007669"/>
    <property type="project" value="TreeGrafter"/>
</dbReference>
<dbReference type="EMBL" id="GIIL01005915">
    <property type="protein sequence ID" value="NOV49641.1"/>
    <property type="molecule type" value="Transcribed_RNA"/>
</dbReference>
<keyword evidence="6" id="KW-0443">Lipid metabolism</keyword>
<reference evidence="13" key="1">
    <citation type="submission" date="2020-03" db="EMBL/GenBank/DDBJ databases">
        <title>Transcriptomic Profiling of the Digestive Tract of the Rat Flea, Xenopsylla cheopis, Following Blood Feeding and Infection with Yersinia pestis.</title>
        <authorList>
            <person name="Bland D.M."/>
            <person name="Martens C.A."/>
            <person name="Virtaneva K."/>
            <person name="Kanakabandi K."/>
            <person name="Long D."/>
            <person name="Rosenke R."/>
            <person name="Saturday G.A."/>
            <person name="Hoyt F.H."/>
            <person name="Bruno D.P."/>
            <person name="Ribeiro J.M.C."/>
            <person name="Hinnebusch J."/>
        </authorList>
    </citation>
    <scope>NUCLEOTIDE SEQUENCE</scope>
</reference>
<keyword evidence="7" id="KW-0594">Phospholipid biosynthesis</keyword>
<feature type="domain" description="Cytidyltransferase-like" evidence="12">
    <location>
        <begin position="213"/>
        <end position="306"/>
    </location>
</feature>
<accession>A0A6M2DX54</accession>
<dbReference type="Pfam" id="PF01467">
    <property type="entry name" value="CTP_transf_like"/>
    <property type="match status" value="2"/>
</dbReference>
<evidence type="ECO:0000256" key="5">
    <source>
        <dbReference type="ARBA" id="ARBA00022695"/>
    </source>
</evidence>
<keyword evidence="5 13" id="KW-0548">Nucleotidyltransferase</keyword>
<evidence type="ECO:0000313" key="13">
    <source>
        <dbReference type="EMBL" id="NOV49641.1"/>
    </source>
</evidence>
<dbReference type="NCBIfam" id="TIGR00125">
    <property type="entry name" value="cyt_tran_rel"/>
    <property type="match status" value="2"/>
</dbReference>
<keyword evidence="3" id="KW-0444">Lipid biosynthesis</keyword>
<evidence type="ECO:0000256" key="10">
    <source>
        <dbReference type="ARBA" id="ARBA00024221"/>
    </source>
</evidence>
<evidence type="ECO:0000256" key="8">
    <source>
        <dbReference type="ARBA" id="ARBA00023264"/>
    </source>
</evidence>
<dbReference type="InterPro" id="IPR014729">
    <property type="entry name" value="Rossmann-like_a/b/a_fold"/>
</dbReference>
<dbReference type="PANTHER" id="PTHR45780">
    <property type="entry name" value="ETHANOLAMINE-PHOSPHATE CYTIDYLYLTRANSFERASE"/>
    <property type="match status" value="1"/>
</dbReference>
<comment type="pathway">
    <text evidence="9">Phospholipid metabolism; phosphatidylethanolamine biosynthesis; phosphatidylethanolamine from ethanolamine: step 2/3.</text>
</comment>